<gene>
    <name evidence="2" type="ORF">R1sor_018953</name>
</gene>
<name>A0ABD3IFA0_9MARC</name>
<evidence type="ECO:0000313" key="2">
    <source>
        <dbReference type="EMBL" id="KAL3700931.1"/>
    </source>
</evidence>
<dbReference type="Proteomes" id="UP001633002">
    <property type="component" value="Unassembled WGS sequence"/>
</dbReference>
<accession>A0ABD3IFA0</accession>
<evidence type="ECO:0000256" key="1">
    <source>
        <dbReference type="SAM" id="MobiDB-lite"/>
    </source>
</evidence>
<dbReference type="AlphaFoldDB" id="A0ABD3IFA0"/>
<comment type="caution">
    <text evidence="2">The sequence shown here is derived from an EMBL/GenBank/DDBJ whole genome shotgun (WGS) entry which is preliminary data.</text>
</comment>
<feature type="region of interest" description="Disordered" evidence="1">
    <location>
        <begin position="109"/>
        <end position="137"/>
    </location>
</feature>
<keyword evidence="3" id="KW-1185">Reference proteome</keyword>
<reference evidence="2 3" key="1">
    <citation type="submission" date="2024-09" db="EMBL/GenBank/DDBJ databases">
        <title>Chromosome-scale assembly of Riccia sorocarpa.</title>
        <authorList>
            <person name="Paukszto L."/>
        </authorList>
    </citation>
    <scope>NUCLEOTIDE SEQUENCE [LARGE SCALE GENOMIC DNA]</scope>
    <source>
        <strain evidence="2">LP-2024</strain>
        <tissue evidence="2">Aerial parts of the thallus</tissue>
    </source>
</reference>
<organism evidence="2 3">
    <name type="scientific">Riccia sorocarpa</name>
    <dbReference type="NCBI Taxonomy" id="122646"/>
    <lineage>
        <taxon>Eukaryota</taxon>
        <taxon>Viridiplantae</taxon>
        <taxon>Streptophyta</taxon>
        <taxon>Embryophyta</taxon>
        <taxon>Marchantiophyta</taxon>
        <taxon>Marchantiopsida</taxon>
        <taxon>Marchantiidae</taxon>
        <taxon>Marchantiales</taxon>
        <taxon>Ricciaceae</taxon>
        <taxon>Riccia</taxon>
    </lineage>
</organism>
<proteinExistence type="predicted"/>
<protein>
    <submittedName>
        <fullName evidence="2">Uncharacterized protein</fullName>
    </submittedName>
</protein>
<sequence length="176" mass="20255">MRRIPVKTTYKVQEPFPEQLTLAELIDVSEPPEEFKLTEVCWWIRRIGIVPQQWSDELLDWFLAKVEYVCVRRLERGKQLVAETFLMMAATASAASTRRPNLKEQAQMKATMTRHRSTANATTTMKKPTAKAPKRKTEPREFNISLTLGIAGVDVPGEIFDKLQNYLEEKAKMATR</sequence>
<feature type="compositionally biased region" description="Low complexity" evidence="1">
    <location>
        <begin position="118"/>
        <end position="127"/>
    </location>
</feature>
<dbReference type="EMBL" id="JBJQOH010000001">
    <property type="protein sequence ID" value="KAL3700931.1"/>
    <property type="molecule type" value="Genomic_DNA"/>
</dbReference>
<evidence type="ECO:0000313" key="3">
    <source>
        <dbReference type="Proteomes" id="UP001633002"/>
    </source>
</evidence>